<dbReference type="EMBL" id="BORP01000005">
    <property type="protein sequence ID" value="GIO27974.1"/>
    <property type="molecule type" value="Genomic_DNA"/>
</dbReference>
<dbReference type="InterPro" id="IPR058667">
    <property type="entry name" value="DUF6242_C"/>
</dbReference>
<keyword evidence="4" id="KW-1185">Reference proteome</keyword>
<feature type="transmembrane region" description="Helical" evidence="1">
    <location>
        <begin position="5"/>
        <end position="23"/>
    </location>
</feature>
<dbReference type="InterPro" id="IPR015943">
    <property type="entry name" value="WD40/YVTN_repeat-like_dom_sf"/>
</dbReference>
<name>A0A919XAC1_9BACI</name>
<dbReference type="SUPFAM" id="SSF110296">
    <property type="entry name" value="Oligoxyloglucan reducing end-specific cellobiohydrolase"/>
    <property type="match status" value="1"/>
</dbReference>
<dbReference type="Gene3D" id="2.130.10.10">
    <property type="entry name" value="YVTN repeat-like/Quinoprotein amine dehydrogenase"/>
    <property type="match status" value="1"/>
</dbReference>
<dbReference type="Pfam" id="PF25852">
    <property type="entry name" value="DUF6242_C"/>
    <property type="match status" value="1"/>
</dbReference>
<sequence length="304" mass="34653">MRNYLLILSVLMVTAIIVGTYYYQNLEHNYTLPQLNLRNNLQEETPNEIENTPLQPVNDDPISYSLQNDELTITYNKGKDWIKVPVDKNLLFNGEYQGNKQELIEGSYVLSEERLAFLYKQVGLNMKYTTDQGNTWQDSVIAEEFPELRFRKIAFLNDSFGYVIVSGDRTMSQEYSTVFLTFDSGKTWTKTEDPPTTRMIAFGSFVDEKTGFLSYGTINPEAPDVYVTQDGGKVWRHARLSIPAPYGKVFVQAEAPFIEEDHLAVLVNQGPNGDYEGGLVKGKFISKDNGLTWEFLQEVEPDEG</sequence>
<evidence type="ECO:0000259" key="2">
    <source>
        <dbReference type="Pfam" id="PF25852"/>
    </source>
</evidence>
<keyword evidence="1" id="KW-1133">Transmembrane helix</keyword>
<accession>A0A919XAC1</accession>
<comment type="caution">
    <text evidence="3">The sequence shown here is derived from an EMBL/GenBank/DDBJ whole genome shotgun (WGS) entry which is preliminary data.</text>
</comment>
<keyword evidence="1" id="KW-0812">Transmembrane</keyword>
<protein>
    <recommendedName>
        <fullName evidence="2">DUF6242 domain-containing protein</fullName>
    </recommendedName>
</protein>
<evidence type="ECO:0000313" key="4">
    <source>
        <dbReference type="Proteomes" id="UP000676917"/>
    </source>
</evidence>
<dbReference type="Proteomes" id="UP000676917">
    <property type="component" value="Unassembled WGS sequence"/>
</dbReference>
<dbReference type="CDD" id="cd15482">
    <property type="entry name" value="Sialidase_non-viral"/>
    <property type="match status" value="1"/>
</dbReference>
<organism evidence="3 4">
    <name type="scientific">Ornithinibacillus bavariensis</name>
    <dbReference type="NCBI Taxonomy" id="545502"/>
    <lineage>
        <taxon>Bacteria</taxon>
        <taxon>Bacillati</taxon>
        <taxon>Bacillota</taxon>
        <taxon>Bacilli</taxon>
        <taxon>Bacillales</taxon>
        <taxon>Bacillaceae</taxon>
        <taxon>Ornithinibacillus</taxon>
    </lineage>
</organism>
<proteinExistence type="predicted"/>
<feature type="domain" description="DUF6242" evidence="2">
    <location>
        <begin position="63"/>
        <end position="244"/>
    </location>
</feature>
<dbReference type="RefSeq" id="WP_212921440.1">
    <property type="nucleotide sequence ID" value="NZ_BORP01000005.1"/>
</dbReference>
<keyword evidence="1" id="KW-0472">Membrane</keyword>
<evidence type="ECO:0000313" key="3">
    <source>
        <dbReference type="EMBL" id="GIO27974.1"/>
    </source>
</evidence>
<dbReference type="AlphaFoldDB" id="A0A919XAC1"/>
<reference evidence="3" key="1">
    <citation type="submission" date="2021-03" db="EMBL/GenBank/DDBJ databases">
        <title>Antimicrobial resistance genes in bacteria isolated from Japanese honey, and their potential for conferring macrolide and lincosamide resistance in the American foulbrood pathogen Paenibacillus larvae.</title>
        <authorList>
            <person name="Okamoto M."/>
            <person name="Kumagai M."/>
            <person name="Kanamori H."/>
            <person name="Takamatsu D."/>
        </authorList>
    </citation>
    <scope>NUCLEOTIDE SEQUENCE</scope>
    <source>
        <strain evidence="3">J43TS3</strain>
    </source>
</reference>
<gene>
    <name evidence="3" type="ORF">J43TS3_25850</name>
</gene>
<evidence type="ECO:0000256" key="1">
    <source>
        <dbReference type="SAM" id="Phobius"/>
    </source>
</evidence>